<gene>
    <name evidence="5" type="primary">spoIIIAA</name>
    <name evidence="4" type="ORF">B4102_1369</name>
    <name evidence="5" type="ORF">JGZ69_16285</name>
</gene>
<proteinExistence type="predicted"/>
<dbReference type="Gene3D" id="3.40.50.300">
    <property type="entry name" value="P-loop containing nucleotide triphosphate hydrolases"/>
    <property type="match status" value="1"/>
</dbReference>
<evidence type="ECO:0000313" key="7">
    <source>
        <dbReference type="Proteomes" id="UP000595512"/>
    </source>
</evidence>
<reference evidence="5 7" key="2">
    <citation type="submission" date="2020-12" db="EMBL/GenBank/DDBJ databases">
        <title>Taxonomic evaluation of the Bacillus sporothermodurans group of bacteria based on whole genome sequences.</title>
        <authorList>
            <person name="Fiedler G."/>
            <person name="Herbstmann A.-D."/>
            <person name="Doll E."/>
            <person name="Wenning M."/>
            <person name="Brinks E."/>
            <person name="Kabisch J."/>
            <person name="Breitenwieser F."/>
            <person name="Lappann M."/>
            <person name="Boehnlein C."/>
            <person name="Franz C."/>
        </authorList>
    </citation>
    <scope>NUCLEOTIDE SEQUENCE [LARGE SCALE GENOMIC DNA]</scope>
    <source>
        <strain evidence="5 7">DSM 10599</strain>
    </source>
</reference>
<dbReference type="SMART" id="SM00382">
    <property type="entry name" value="AAA"/>
    <property type="match status" value="1"/>
</dbReference>
<name>A0A150KM42_9BACI</name>
<dbReference type="EMBL" id="CP066701">
    <property type="protein sequence ID" value="QQX24348.1"/>
    <property type="molecule type" value="Genomic_DNA"/>
</dbReference>
<dbReference type="SUPFAM" id="SSF52540">
    <property type="entry name" value="P-loop containing nucleoside triphosphate hydrolases"/>
    <property type="match status" value="1"/>
</dbReference>
<dbReference type="InterPro" id="IPR003593">
    <property type="entry name" value="AAA+_ATPase"/>
</dbReference>
<evidence type="ECO:0000256" key="2">
    <source>
        <dbReference type="ARBA" id="ARBA00022840"/>
    </source>
</evidence>
<dbReference type="PATRIC" id="fig|46224.3.peg.109"/>
<dbReference type="Pfam" id="PF19568">
    <property type="entry name" value="Spore_III_AA"/>
    <property type="match status" value="1"/>
</dbReference>
<dbReference type="KEGG" id="hspo:JGZ69_16285"/>
<evidence type="ECO:0000313" key="6">
    <source>
        <dbReference type="Proteomes" id="UP000075666"/>
    </source>
</evidence>
<dbReference type="EMBL" id="LQYN01000097">
    <property type="protein sequence ID" value="KYC95098.1"/>
    <property type="molecule type" value="Genomic_DNA"/>
</dbReference>
<reference evidence="4 6" key="1">
    <citation type="submission" date="2016-01" db="EMBL/GenBank/DDBJ databases">
        <title>Genome Sequences of Twelve Sporeforming Bacillus Species Isolated from Foods.</title>
        <authorList>
            <person name="Berendsen E.M."/>
            <person name="Wells-Bennik M.H."/>
            <person name="Krawcyk A.O."/>
            <person name="De Jong A."/>
            <person name="Holsappel S."/>
            <person name="Eijlander R.T."/>
            <person name="Kuipers O.P."/>
        </authorList>
    </citation>
    <scope>NUCLEOTIDE SEQUENCE [LARGE SCALE GENOMIC DNA]</scope>
    <source>
        <strain evidence="4 6">B4102</strain>
    </source>
</reference>
<dbReference type="NCBIfam" id="TIGR02858">
    <property type="entry name" value="spore_III_AA"/>
    <property type="match status" value="1"/>
</dbReference>
<dbReference type="GO" id="GO:0005524">
    <property type="term" value="F:ATP binding"/>
    <property type="evidence" value="ECO:0007669"/>
    <property type="project" value="UniProtKB-KW"/>
</dbReference>
<evidence type="ECO:0000313" key="4">
    <source>
        <dbReference type="EMBL" id="KYC95098.1"/>
    </source>
</evidence>
<evidence type="ECO:0000256" key="1">
    <source>
        <dbReference type="ARBA" id="ARBA00022741"/>
    </source>
</evidence>
<keyword evidence="2" id="KW-0067">ATP-binding</keyword>
<dbReference type="InterPro" id="IPR045735">
    <property type="entry name" value="Spore_III_AA_AAA+_ATPase"/>
</dbReference>
<dbReference type="OrthoDB" id="9768243at2"/>
<dbReference type="RefSeq" id="WP_066234453.1">
    <property type="nucleotide sequence ID" value="NZ_CP066701.1"/>
</dbReference>
<keyword evidence="6" id="KW-1185">Reference proteome</keyword>
<sequence>MENILAFLPKQISEKIRELPAPILNTMEEIRIRINRPLEVSTRGKPYFLPYLVSEQDAEQLINKLANYSFYTLEEELQKGYITIPGGHRVGLAGKVILENGSVKAIRNLASFNFRIAREKIGISEPFLPFLYQGKWKHTMIIGAPQTGKTTLLRDIARVISTGSKEKGIPPLKVGIVDERSEIAGCVRGIPQLTFGPRIDILDACPKAEGMMMLIRSMSPDVLIVDEIGREEDSIAIMEAINAGITLIMTTHGNSFEEIKKRPILRDILDQHVFENYLELSRKNGPGTIKKFLNANGDEKKFKAGVMSG</sequence>
<dbReference type="Proteomes" id="UP000075666">
    <property type="component" value="Unassembled WGS sequence"/>
</dbReference>
<keyword evidence="1" id="KW-0547">Nucleotide-binding</keyword>
<dbReference type="PANTHER" id="PTHR20953">
    <property type="entry name" value="KINASE-RELATED"/>
    <property type="match status" value="1"/>
</dbReference>
<evidence type="ECO:0000259" key="3">
    <source>
        <dbReference type="SMART" id="SM00382"/>
    </source>
</evidence>
<dbReference type="CDD" id="cd00009">
    <property type="entry name" value="AAA"/>
    <property type="match status" value="1"/>
</dbReference>
<accession>A0A150KM42</accession>
<protein>
    <submittedName>
        <fullName evidence="5">Stage III sporulation protein AA</fullName>
    </submittedName>
</protein>
<dbReference type="AlphaFoldDB" id="A0A150KM42"/>
<dbReference type="STRING" id="46224.B4102_1369"/>
<evidence type="ECO:0000313" key="5">
    <source>
        <dbReference type="EMBL" id="QQX24348.1"/>
    </source>
</evidence>
<organism evidence="4 6">
    <name type="scientific">Heyndrickxia sporothermodurans</name>
    <dbReference type="NCBI Taxonomy" id="46224"/>
    <lineage>
        <taxon>Bacteria</taxon>
        <taxon>Bacillati</taxon>
        <taxon>Bacillota</taxon>
        <taxon>Bacilli</taxon>
        <taxon>Bacillales</taxon>
        <taxon>Bacillaceae</taxon>
        <taxon>Heyndrickxia</taxon>
    </lineage>
</organism>
<dbReference type="InterPro" id="IPR014217">
    <property type="entry name" value="Spore_III_AA"/>
</dbReference>
<dbReference type="GeneID" id="62500393"/>
<dbReference type="Proteomes" id="UP000595512">
    <property type="component" value="Chromosome"/>
</dbReference>
<dbReference type="PANTHER" id="PTHR20953:SF3">
    <property type="entry name" value="P-LOOP CONTAINING NUCLEOSIDE TRIPHOSPHATE HYDROLASES SUPERFAMILY PROTEIN"/>
    <property type="match status" value="1"/>
</dbReference>
<feature type="domain" description="AAA+ ATPase" evidence="3">
    <location>
        <begin position="135"/>
        <end position="279"/>
    </location>
</feature>
<dbReference type="InterPro" id="IPR027417">
    <property type="entry name" value="P-loop_NTPase"/>
</dbReference>